<feature type="transmembrane region" description="Helical" evidence="4">
    <location>
        <begin position="12"/>
        <end position="34"/>
    </location>
</feature>
<sequence length="560" mass="61057">MFKKWNQSSRLHFFSIGVIIMLLLTTIATVTSILSSKEADKTAEKRFALVTAAKQFSSASVDLTRHARSYASTLNTNFLDKYNREITEYKNREKAREIMNQYGINETEDTAMRTMEATSAHLADLETQAFAYAASGDSKNATALMYSDDYLSGEAEVQKQYKIFYDSIVNRTDKEMVGAIEIASATQILSIVLLIPSIFFVILMMLFVKKELMKPIIAIKETMTSLAEGHLSETKIDLPVNETEVGRTVAAIKGMNYRLKTIIQDLQNLLFAMADGNFRVESGCREMYVGEYGNIYNALDRIHSKLKETLQGIGVASTEVSSSAQEMSHGSEILAQGSAQQASSLEELSATVSTVSDQIKSNAANAESASDLSRITEEELKESSSEMNALSQSMNEINGTAQQISNIIQTIDDIAFQTNILALNAAVEAARAGESGKGFAVVADEVRNLAGKSAEAAKDTTVLIENTVRSIREGTEMADRAAASLEKLVKSSRQMNAKILEIAEYSGQQSNSVSEIAQGLEQISSVVQNNSATAEESAATSAKLSDQSKAMDTLLKQFTL</sequence>
<dbReference type="Gene3D" id="1.10.287.950">
    <property type="entry name" value="Methyl-accepting chemotaxis protein"/>
    <property type="match status" value="1"/>
</dbReference>
<keyword evidence="4" id="KW-0472">Membrane</keyword>
<proteinExistence type="inferred from homology"/>
<dbReference type="GO" id="GO:0006935">
    <property type="term" value="P:chemotaxis"/>
    <property type="evidence" value="ECO:0007669"/>
    <property type="project" value="UniProtKB-KW"/>
</dbReference>
<dbReference type="CDD" id="cd11386">
    <property type="entry name" value="MCP_signal"/>
    <property type="match status" value="1"/>
</dbReference>
<dbReference type="InterPro" id="IPR051310">
    <property type="entry name" value="MCP_chemotaxis"/>
</dbReference>
<evidence type="ECO:0000256" key="3">
    <source>
        <dbReference type="PROSITE-ProRule" id="PRU00284"/>
    </source>
</evidence>
<dbReference type="InterPro" id="IPR004090">
    <property type="entry name" value="Chemotax_Me-accpt_rcpt"/>
</dbReference>
<evidence type="ECO:0000256" key="1">
    <source>
        <dbReference type="ARBA" id="ARBA00022500"/>
    </source>
</evidence>
<keyword evidence="4" id="KW-0812">Transmembrane</keyword>
<evidence type="ECO:0008006" key="9">
    <source>
        <dbReference type="Google" id="ProtNLM"/>
    </source>
</evidence>
<dbReference type="AlphaFoldDB" id="G9WSV7"/>
<evidence type="ECO:0000259" key="6">
    <source>
        <dbReference type="PROSITE" id="PS50885"/>
    </source>
</evidence>
<keyword evidence="1" id="KW-0145">Chemotaxis</keyword>
<dbReference type="PATRIC" id="fig|796944.3.peg.696"/>
<dbReference type="GO" id="GO:0005886">
    <property type="term" value="C:plasma membrane"/>
    <property type="evidence" value="ECO:0007669"/>
    <property type="project" value="TreeGrafter"/>
</dbReference>
<feature type="transmembrane region" description="Helical" evidence="4">
    <location>
        <begin position="188"/>
        <end position="208"/>
    </location>
</feature>
<keyword evidence="4" id="KW-1133">Transmembrane helix</keyword>
<dbReference type="HOGENOM" id="CLU_000445_107_16_9"/>
<feature type="domain" description="Methyl-accepting transducer" evidence="5">
    <location>
        <begin position="316"/>
        <end position="545"/>
    </location>
</feature>
<dbReference type="PANTHER" id="PTHR43531">
    <property type="entry name" value="PROTEIN ICFG"/>
    <property type="match status" value="1"/>
</dbReference>
<dbReference type="InterPro" id="IPR004089">
    <property type="entry name" value="MCPsignal_dom"/>
</dbReference>
<accession>G9WSV7</accession>
<organism evidence="7 8">
    <name type="scientific">Oribacterium asaccharolyticum ACB7</name>
    <dbReference type="NCBI Taxonomy" id="796944"/>
    <lineage>
        <taxon>Bacteria</taxon>
        <taxon>Bacillati</taxon>
        <taxon>Bacillota</taxon>
        <taxon>Clostridia</taxon>
        <taxon>Lachnospirales</taxon>
        <taxon>Lachnospiraceae</taxon>
        <taxon>Oribacterium</taxon>
    </lineage>
</organism>
<dbReference type="PRINTS" id="PR00260">
    <property type="entry name" value="CHEMTRNSDUCR"/>
</dbReference>
<dbReference type="GO" id="GO:0004888">
    <property type="term" value="F:transmembrane signaling receptor activity"/>
    <property type="evidence" value="ECO:0007669"/>
    <property type="project" value="InterPro"/>
</dbReference>
<dbReference type="EMBL" id="AFZD01000007">
    <property type="protein sequence ID" value="EHL13327.1"/>
    <property type="molecule type" value="Genomic_DNA"/>
</dbReference>
<dbReference type="PROSITE" id="PS50111">
    <property type="entry name" value="CHEMOTAXIS_TRANSDUC_2"/>
    <property type="match status" value="1"/>
</dbReference>
<dbReference type="Proteomes" id="UP000003527">
    <property type="component" value="Unassembled WGS sequence"/>
</dbReference>
<feature type="domain" description="HAMP" evidence="6">
    <location>
        <begin position="210"/>
        <end position="264"/>
    </location>
</feature>
<comment type="similarity">
    <text evidence="2">Belongs to the methyl-accepting chemotaxis (MCP) protein family.</text>
</comment>
<name>G9WSV7_9FIRM</name>
<protein>
    <recommendedName>
        <fullName evidence="9">Methyl-accepting transducer domain-containing protein</fullName>
    </recommendedName>
</protein>
<evidence type="ECO:0000256" key="4">
    <source>
        <dbReference type="SAM" id="Phobius"/>
    </source>
</evidence>
<dbReference type="Gene3D" id="6.10.340.10">
    <property type="match status" value="1"/>
</dbReference>
<dbReference type="Pfam" id="PF00015">
    <property type="entry name" value="MCPsignal"/>
    <property type="match status" value="1"/>
</dbReference>
<dbReference type="SMART" id="SM00283">
    <property type="entry name" value="MA"/>
    <property type="match status" value="1"/>
</dbReference>
<keyword evidence="8" id="KW-1185">Reference proteome</keyword>
<dbReference type="SUPFAM" id="SSF58104">
    <property type="entry name" value="Methyl-accepting chemotaxis protein (MCP) signaling domain"/>
    <property type="match status" value="1"/>
</dbReference>
<comment type="caution">
    <text evidence="7">The sequence shown here is derived from an EMBL/GenBank/DDBJ whole genome shotgun (WGS) entry which is preliminary data.</text>
</comment>
<evidence type="ECO:0000313" key="7">
    <source>
        <dbReference type="EMBL" id="EHL13327.1"/>
    </source>
</evidence>
<dbReference type="InterPro" id="IPR003660">
    <property type="entry name" value="HAMP_dom"/>
</dbReference>
<dbReference type="PROSITE" id="PS50885">
    <property type="entry name" value="HAMP"/>
    <property type="match status" value="1"/>
</dbReference>
<dbReference type="GO" id="GO:0007165">
    <property type="term" value="P:signal transduction"/>
    <property type="evidence" value="ECO:0007669"/>
    <property type="project" value="UniProtKB-KW"/>
</dbReference>
<gene>
    <name evidence="7" type="ORF">HMPREF9624_02173</name>
</gene>
<keyword evidence="3" id="KW-0807">Transducer</keyword>
<reference evidence="7 8" key="1">
    <citation type="submission" date="2011-08" db="EMBL/GenBank/DDBJ databases">
        <title>The Genome Sequence of Oribacterium sp. ACB7.</title>
        <authorList>
            <consortium name="The Broad Institute Genome Sequencing Platform"/>
            <person name="Earl A."/>
            <person name="Ward D."/>
            <person name="Feldgarden M."/>
            <person name="Gevers D."/>
            <person name="Sizova M."/>
            <person name="Hazen A."/>
            <person name="Epstein S."/>
            <person name="Young S.K."/>
            <person name="Zeng Q."/>
            <person name="Gargeya S."/>
            <person name="Fitzgerald M."/>
            <person name="Haas B."/>
            <person name="Abouelleil A."/>
            <person name="Alvarado L."/>
            <person name="Arachchi H.M."/>
            <person name="Berlin A."/>
            <person name="Brown A."/>
            <person name="Chapman S.B."/>
            <person name="Chen Z."/>
            <person name="Dunbar C."/>
            <person name="Freedman E."/>
            <person name="Gearin G."/>
            <person name="Gellesch M."/>
            <person name="Goldberg J."/>
            <person name="Griggs A."/>
            <person name="Gujja S."/>
            <person name="Heiman D."/>
            <person name="Howarth C."/>
            <person name="Larson L."/>
            <person name="Lui A."/>
            <person name="MacDonald P.J.P."/>
            <person name="Montmayeur A."/>
            <person name="Murphy C."/>
            <person name="Neiman D."/>
            <person name="Pearson M."/>
            <person name="Priest M."/>
            <person name="Roberts A."/>
            <person name="Saif S."/>
            <person name="Shea T."/>
            <person name="Shenoy N."/>
            <person name="Sisk P."/>
            <person name="Stolte C."/>
            <person name="Sykes S."/>
            <person name="Wortman J."/>
            <person name="Nusbaum C."/>
            <person name="Birren B."/>
        </authorList>
    </citation>
    <scope>NUCLEOTIDE SEQUENCE [LARGE SCALE GENOMIC DNA]</scope>
    <source>
        <strain evidence="7 8">ACB7</strain>
    </source>
</reference>
<dbReference type="RefSeq" id="WP_009537820.1">
    <property type="nucleotide sequence ID" value="NZ_JH414507.1"/>
</dbReference>
<evidence type="ECO:0000313" key="8">
    <source>
        <dbReference type="Proteomes" id="UP000003527"/>
    </source>
</evidence>
<dbReference type="PANTHER" id="PTHR43531:SF11">
    <property type="entry name" value="METHYL-ACCEPTING CHEMOTAXIS PROTEIN 3"/>
    <property type="match status" value="1"/>
</dbReference>
<evidence type="ECO:0000259" key="5">
    <source>
        <dbReference type="PROSITE" id="PS50111"/>
    </source>
</evidence>
<evidence type="ECO:0000256" key="2">
    <source>
        <dbReference type="ARBA" id="ARBA00029447"/>
    </source>
</evidence>